<sequence>MSGHAPKPDGFTGRARLLGLLDRSRESYWFLPASMSLVAMLLAVAAGPLDRAIDPLLPDRLGYGRSIDPDSARA</sequence>
<feature type="transmembrane region" description="Helical" evidence="1">
    <location>
        <begin position="28"/>
        <end position="49"/>
    </location>
</feature>
<evidence type="ECO:0000313" key="2">
    <source>
        <dbReference type="EMBL" id="TCT11996.1"/>
    </source>
</evidence>
<evidence type="ECO:0000256" key="1">
    <source>
        <dbReference type="SAM" id="Phobius"/>
    </source>
</evidence>
<keyword evidence="1" id="KW-0472">Membrane</keyword>
<protein>
    <submittedName>
        <fullName evidence="2">Uncharacterized protein</fullName>
    </submittedName>
</protein>
<keyword evidence="1" id="KW-1133">Transmembrane helix</keyword>
<accession>A0A4R3MES0</accession>
<dbReference type="EMBL" id="SMAK01000003">
    <property type="protein sequence ID" value="TCT11996.1"/>
    <property type="molecule type" value="Genomic_DNA"/>
</dbReference>
<comment type="caution">
    <text evidence="2">The sequence shown here is derived from an EMBL/GenBank/DDBJ whole genome shotgun (WGS) entry which is preliminary data.</text>
</comment>
<organism evidence="2 3">
    <name type="scientific">Tepidamorphus gemmatus</name>
    <dbReference type="NCBI Taxonomy" id="747076"/>
    <lineage>
        <taxon>Bacteria</taxon>
        <taxon>Pseudomonadati</taxon>
        <taxon>Pseudomonadota</taxon>
        <taxon>Alphaproteobacteria</taxon>
        <taxon>Hyphomicrobiales</taxon>
        <taxon>Tepidamorphaceae</taxon>
        <taxon>Tepidamorphus</taxon>
    </lineage>
</organism>
<dbReference type="RefSeq" id="WP_165926817.1">
    <property type="nucleotide sequence ID" value="NZ_SMAK01000003.1"/>
</dbReference>
<dbReference type="AlphaFoldDB" id="A0A4R3MES0"/>
<dbReference type="Proteomes" id="UP000295678">
    <property type="component" value="Unassembled WGS sequence"/>
</dbReference>
<keyword evidence="3" id="KW-1185">Reference proteome</keyword>
<name>A0A4R3MES0_9HYPH</name>
<proteinExistence type="predicted"/>
<reference evidence="2 3" key="1">
    <citation type="submission" date="2019-03" db="EMBL/GenBank/DDBJ databases">
        <title>Genomic Encyclopedia of Type Strains, Phase IV (KMG-IV): sequencing the most valuable type-strain genomes for metagenomic binning, comparative biology and taxonomic classification.</title>
        <authorList>
            <person name="Goeker M."/>
        </authorList>
    </citation>
    <scope>NUCLEOTIDE SEQUENCE [LARGE SCALE GENOMIC DNA]</scope>
    <source>
        <strain evidence="2 3">DSM 19345</strain>
    </source>
</reference>
<keyword evidence="1" id="KW-0812">Transmembrane</keyword>
<evidence type="ECO:0000313" key="3">
    <source>
        <dbReference type="Proteomes" id="UP000295678"/>
    </source>
</evidence>
<gene>
    <name evidence="2" type="ORF">EDC22_103309</name>
</gene>